<evidence type="ECO:0000256" key="7">
    <source>
        <dbReference type="ARBA" id="ARBA00022840"/>
    </source>
</evidence>
<dbReference type="CDD" id="cd16917">
    <property type="entry name" value="HATPase_UhpB-NarQ-NarX-like"/>
    <property type="match status" value="1"/>
</dbReference>
<reference evidence="11 12" key="1">
    <citation type="submission" date="2015-10" db="EMBL/GenBank/DDBJ databases">
        <authorList>
            <person name="Gilbert D.G."/>
        </authorList>
    </citation>
    <scope>NUCLEOTIDE SEQUENCE [LARGE SCALE GENOMIC DNA]</scope>
    <source>
        <strain evidence="11 12">NRRL B-16712</strain>
    </source>
</reference>
<feature type="domain" description="Signal transduction histidine kinase subgroup 3 dimerisation and phosphoacceptor" evidence="10">
    <location>
        <begin position="185"/>
        <end position="245"/>
    </location>
</feature>
<comment type="catalytic activity">
    <reaction evidence="1">
        <text>ATP + protein L-histidine = ADP + protein N-phospho-L-histidine.</text>
        <dbReference type="EC" id="2.7.13.3"/>
    </reaction>
</comment>
<dbReference type="EC" id="2.7.13.3" evidence="2"/>
<dbReference type="Pfam" id="PF07730">
    <property type="entry name" value="HisKA_3"/>
    <property type="match status" value="1"/>
</dbReference>
<keyword evidence="9" id="KW-1133">Transmembrane helix</keyword>
<gene>
    <name evidence="11" type="ORF">ADL15_32995</name>
</gene>
<keyword evidence="3" id="KW-0597">Phosphoprotein</keyword>
<evidence type="ECO:0000313" key="11">
    <source>
        <dbReference type="EMBL" id="KUL28023.1"/>
    </source>
</evidence>
<dbReference type="EMBL" id="LLZH01000292">
    <property type="protein sequence ID" value="KUL28023.1"/>
    <property type="molecule type" value="Genomic_DNA"/>
</dbReference>
<keyword evidence="9" id="KW-0812">Transmembrane</keyword>
<protein>
    <recommendedName>
        <fullName evidence="2">histidine kinase</fullName>
        <ecNumber evidence="2">2.7.13.3</ecNumber>
    </recommendedName>
</protein>
<dbReference type="GO" id="GO:0016020">
    <property type="term" value="C:membrane"/>
    <property type="evidence" value="ECO:0007669"/>
    <property type="project" value="InterPro"/>
</dbReference>
<evidence type="ECO:0000313" key="12">
    <source>
        <dbReference type="Proteomes" id="UP000053244"/>
    </source>
</evidence>
<comment type="caution">
    <text evidence="11">The sequence shown here is derived from an EMBL/GenBank/DDBJ whole genome shotgun (WGS) entry which is preliminary data.</text>
</comment>
<dbReference type="GO" id="GO:0005524">
    <property type="term" value="F:ATP binding"/>
    <property type="evidence" value="ECO:0007669"/>
    <property type="project" value="UniProtKB-KW"/>
</dbReference>
<keyword evidence="7" id="KW-0067">ATP-binding</keyword>
<dbReference type="Gene3D" id="1.20.5.1930">
    <property type="match status" value="1"/>
</dbReference>
<dbReference type="Gene3D" id="3.30.565.10">
    <property type="entry name" value="Histidine kinase-like ATPase, C-terminal domain"/>
    <property type="match status" value="1"/>
</dbReference>
<keyword evidence="5" id="KW-0547">Nucleotide-binding</keyword>
<proteinExistence type="predicted"/>
<keyword evidence="12" id="KW-1185">Reference proteome</keyword>
<keyword evidence="4" id="KW-0808">Transferase</keyword>
<evidence type="ECO:0000259" key="10">
    <source>
        <dbReference type="Pfam" id="PF07730"/>
    </source>
</evidence>
<name>A0A101JJQ9_9ACTN</name>
<feature type="transmembrane region" description="Helical" evidence="9">
    <location>
        <begin position="68"/>
        <end position="91"/>
    </location>
</feature>
<dbReference type="GO" id="GO:0000155">
    <property type="term" value="F:phosphorelay sensor kinase activity"/>
    <property type="evidence" value="ECO:0007669"/>
    <property type="project" value="InterPro"/>
</dbReference>
<keyword evidence="8" id="KW-0902">Two-component regulatory system</keyword>
<evidence type="ECO:0000256" key="9">
    <source>
        <dbReference type="SAM" id="Phobius"/>
    </source>
</evidence>
<evidence type="ECO:0000256" key="8">
    <source>
        <dbReference type="ARBA" id="ARBA00023012"/>
    </source>
</evidence>
<dbReference type="PANTHER" id="PTHR24421:SF10">
    <property type="entry name" value="NITRATE_NITRITE SENSOR PROTEIN NARQ"/>
    <property type="match status" value="1"/>
</dbReference>
<dbReference type="InterPro" id="IPR036890">
    <property type="entry name" value="HATPase_C_sf"/>
</dbReference>
<evidence type="ECO:0000256" key="5">
    <source>
        <dbReference type="ARBA" id="ARBA00022741"/>
    </source>
</evidence>
<evidence type="ECO:0000256" key="6">
    <source>
        <dbReference type="ARBA" id="ARBA00022777"/>
    </source>
</evidence>
<evidence type="ECO:0000256" key="4">
    <source>
        <dbReference type="ARBA" id="ARBA00022679"/>
    </source>
</evidence>
<feature type="transmembrane region" description="Helical" evidence="9">
    <location>
        <begin position="129"/>
        <end position="153"/>
    </location>
</feature>
<dbReference type="AlphaFoldDB" id="A0A101JJQ9"/>
<evidence type="ECO:0000256" key="3">
    <source>
        <dbReference type="ARBA" id="ARBA00022553"/>
    </source>
</evidence>
<dbReference type="Proteomes" id="UP000053244">
    <property type="component" value="Unassembled WGS sequence"/>
</dbReference>
<feature type="transmembrane region" description="Helical" evidence="9">
    <location>
        <begin position="103"/>
        <end position="123"/>
    </location>
</feature>
<dbReference type="SUPFAM" id="SSF55874">
    <property type="entry name" value="ATPase domain of HSP90 chaperone/DNA topoisomerase II/histidine kinase"/>
    <property type="match status" value="1"/>
</dbReference>
<dbReference type="InterPro" id="IPR011712">
    <property type="entry name" value="Sig_transdc_His_kin_sub3_dim/P"/>
</dbReference>
<dbReference type="GO" id="GO:0046983">
    <property type="term" value="F:protein dimerization activity"/>
    <property type="evidence" value="ECO:0007669"/>
    <property type="project" value="InterPro"/>
</dbReference>
<dbReference type="PANTHER" id="PTHR24421">
    <property type="entry name" value="NITRATE/NITRITE SENSOR PROTEIN NARX-RELATED"/>
    <property type="match status" value="1"/>
</dbReference>
<accession>A0A101JJQ9</accession>
<keyword evidence="9" id="KW-0472">Membrane</keyword>
<evidence type="ECO:0000256" key="2">
    <source>
        <dbReference type="ARBA" id="ARBA00012438"/>
    </source>
</evidence>
<dbReference type="InterPro" id="IPR050482">
    <property type="entry name" value="Sensor_HK_TwoCompSys"/>
</dbReference>
<dbReference type="RefSeq" id="WP_067699337.1">
    <property type="nucleotide sequence ID" value="NZ_LLZH01000292.1"/>
</dbReference>
<organism evidence="11 12">
    <name type="scientific">Actinoplanes awajinensis subsp. mycoplanecinus</name>
    <dbReference type="NCBI Taxonomy" id="135947"/>
    <lineage>
        <taxon>Bacteria</taxon>
        <taxon>Bacillati</taxon>
        <taxon>Actinomycetota</taxon>
        <taxon>Actinomycetes</taxon>
        <taxon>Micromonosporales</taxon>
        <taxon>Micromonosporaceae</taxon>
        <taxon>Actinoplanes</taxon>
    </lineage>
</organism>
<feature type="transmembrane region" description="Helical" evidence="9">
    <location>
        <begin position="413"/>
        <end position="435"/>
    </location>
</feature>
<evidence type="ECO:0000256" key="1">
    <source>
        <dbReference type="ARBA" id="ARBA00000085"/>
    </source>
</evidence>
<keyword evidence="6" id="KW-0418">Kinase</keyword>
<feature type="transmembrane region" description="Helical" evidence="9">
    <location>
        <begin position="21"/>
        <end position="42"/>
    </location>
</feature>
<sequence length="520" mass="56175">MTVRWPARWREVIGRAGAWRLTYEICLTVLVTVVVTVTAVAADRFPPAPWLVGLSTPVIMVLRLTYPLVAYVAAALVGLATGGQHDVLLVVLSASLAYRVARWWQVAAALLAAWLCYLGAVLGEQSLDLAWGVVFTGWFAVLAVLPAGVARLVRRRRVLLGAMHRRNLQLHREQAEVARQAQARERTRIARDLHDSLGHKLTLISLYAGMLRPAGDDERSETAELVRQTASGAMTELRQILGLLGQDDTQSSVRPLTGLDEVAGQARATGAQVSVERDGEPRPLAALTEHAAYRVIQEGLTNALRHAQGGRIVLLLRYDEDALVAGVTNTAGHRTTHPTSGQGLLGLAERVRVAGGMLYTGATPDGGFRLAATLPYLSENPAPPVADQRRLPDVAAGADFATVMDRDRRRSRFALVATTLSIAGSLVLCAAGVWVTTTFVEVDRKVYDAARVGQPEREVRALLPDPDAGVTDADGGRSVPGATCVDYQASLLDQLATDTGNLYYRFCFRDGVLVDKQSFD</sequence>